<reference evidence="3 4" key="1">
    <citation type="submission" date="2018-06" db="EMBL/GenBank/DDBJ databases">
        <authorList>
            <consortium name="Pathogen Informatics"/>
            <person name="Doyle S."/>
        </authorList>
    </citation>
    <scope>NUCLEOTIDE SEQUENCE [LARGE SCALE GENOMIC DNA]</scope>
    <source>
        <strain evidence="3 4">NCTC11388</strain>
    </source>
</reference>
<name>A0A380BZ13_SPHSI</name>
<proteinExistence type="predicted"/>
<dbReference type="Proteomes" id="UP000254893">
    <property type="component" value="Unassembled WGS sequence"/>
</dbReference>
<dbReference type="AlphaFoldDB" id="A0A380BZ13"/>
<feature type="compositionally biased region" description="Low complexity" evidence="1">
    <location>
        <begin position="27"/>
        <end position="39"/>
    </location>
</feature>
<gene>
    <name evidence="3" type="ORF">NCTC11388_01951</name>
</gene>
<evidence type="ECO:0000313" key="3">
    <source>
        <dbReference type="EMBL" id="SUJ09084.1"/>
    </source>
</evidence>
<organism evidence="3 4">
    <name type="scientific">Sphingobacterium spiritivorum</name>
    <name type="common">Flavobacterium spiritivorum</name>
    <dbReference type="NCBI Taxonomy" id="258"/>
    <lineage>
        <taxon>Bacteria</taxon>
        <taxon>Pseudomonadati</taxon>
        <taxon>Bacteroidota</taxon>
        <taxon>Sphingobacteriia</taxon>
        <taxon>Sphingobacteriales</taxon>
        <taxon>Sphingobacteriaceae</taxon>
        <taxon>Sphingobacterium</taxon>
    </lineage>
</organism>
<dbReference type="PROSITE" id="PS51257">
    <property type="entry name" value="PROKAR_LIPOPROTEIN"/>
    <property type="match status" value="1"/>
</dbReference>
<feature type="region of interest" description="Disordered" evidence="1">
    <location>
        <begin position="25"/>
        <end position="50"/>
    </location>
</feature>
<evidence type="ECO:0000313" key="4">
    <source>
        <dbReference type="Proteomes" id="UP000254893"/>
    </source>
</evidence>
<accession>A0A380BZ13</accession>
<evidence type="ECO:0000256" key="1">
    <source>
        <dbReference type="SAM" id="MobiDB-lite"/>
    </source>
</evidence>
<feature type="chain" id="PRO_5016698219" evidence="2">
    <location>
        <begin position="26"/>
        <end position="188"/>
    </location>
</feature>
<dbReference type="EMBL" id="UGYW01000002">
    <property type="protein sequence ID" value="SUJ09084.1"/>
    <property type="molecule type" value="Genomic_DNA"/>
</dbReference>
<evidence type="ECO:0000256" key="2">
    <source>
        <dbReference type="SAM" id="SignalP"/>
    </source>
</evidence>
<sequence>MRKHILTFVAILAGVFLFSSCGAQRKTTSSSGSSSSSSTEVNDGPSASQWKGGVKGTWILNTITRENIPAAYTIKTVFEEAPAECFEGSVWNFPSNGKGSIEFTAEGTLCAKGAVRNIVWSIYNPGKMGGQPQFQFKKIYSGDKARNVTSGYRMDLSFSDGEKLVMKMPVDLDNGTGYLVFNFSKAVR</sequence>
<keyword evidence="2" id="KW-0732">Signal</keyword>
<feature type="signal peptide" evidence="2">
    <location>
        <begin position="1"/>
        <end position="25"/>
    </location>
</feature>
<dbReference type="RefSeq" id="WP_115169968.1">
    <property type="nucleotide sequence ID" value="NZ_UGYW01000002.1"/>
</dbReference>
<protein>
    <submittedName>
        <fullName evidence="3">Uncharacterized protein</fullName>
    </submittedName>
</protein>